<dbReference type="RefSeq" id="WP_007916233.1">
    <property type="nucleotide sequence ID" value="NZ_ADVG01000003.1"/>
</dbReference>
<dbReference type="Pfam" id="PF19865">
    <property type="entry name" value="DUF6338"/>
    <property type="match status" value="1"/>
</dbReference>
<comment type="caution">
    <text evidence="1">The sequence shown here is derived from an EMBL/GenBank/DDBJ whole genome shotgun (WGS) entry which is preliminary data.</text>
</comment>
<organism evidence="1 2">
    <name type="scientific">Ktedonobacter racemifer DSM 44963</name>
    <dbReference type="NCBI Taxonomy" id="485913"/>
    <lineage>
        <taxon>Bacteria</taxon>
        <taxon>Bacillati</taxon>
        <taxon>Chloroflexota</taxon>
        <taxon>Ktedonobacteria</taxon>
        <taxon>Ktedonobacterales</taxon>
        <taxon>Ktedonobacteraceae</taxon>
        <taxon>Ktedonobacter</taxon>
    </lineage>
</organism>
<protein>
    <submittedName>
        <fullName evidence="1">Uncharacterized protein</fullName>
    </submittedName>
</protein>
<proteinExistence type="predicted"/>
<sequence>MLFHLKDGGSIGGVYGGESYVSTFPHPKEIYLEKVCTVKREGQLIGLVPKTKGLLISMDACNFVELFEVSSIT</sequence>
<evidence type="ECO:0000313" key="2">
    <source>
        <dbReference type="Proteomes" id="UP000004508"/>
    </source>
</evidence>
<dbReference type="EMBL" id="ADVG01000003">
    <property type="protein sequence ID" value="EFH84579.1"/>
    <property type="molecule type" value="Genomic_DNA"/>
</dbReference>
<evidence type="ECO:0000313" key="1">
    <source>
        <dbReference type="EMBL" id="EFH84579.1"/>
    </source>
</evidence>
<accession>D6TWJ6</accession>
<dbReference type="InParanoid" id="D6TWJ6"/>
<dbReference type="AlphaFoldDB" id="D6TWJ6"/>
<keyword evidence="2" id="KW-1185">Reference proteome</keyword>
<gene>
    <name evidence="1" type="ORF">Krac_5654</name>
</gene>
<dbReference type="InterPro" id="IPR045919">
    <property type="entry name" value="DUF6338"/>
</dbReference>
<reference evidence="1 2" key="1">
    <citation type="journal article" date="2011" name="Stand. Genomic Sci.">
        <title>Non-contiguous finished genome sequence and contextual data of the filamentous soil bacterium Ktedonobacter racemifer type strain (SOSP1-21).</title>
        <authorList>
            <person name="Chang Y.J."/>
            <person name="Land M."/>
            <person name="Hauser L."/>
            <person name="Chertkov O."/>
            <person name="Del Rio T.G."/>
            <person name="Nolan M."/>
            <person name="Copeland A."/>
            <person name="Tice H."/>
            <person name="Cheng J.F."/>
            <person name="Lucas S."/>
            <person name="Han C."/>
            <person name="Goodwin L."/>
            <person name="Pitluck S."/>
            <person name="Ivanova N."/>
            <person name="Ovchinikova G."/>
            <person name="Pati A."/>
            <person name="Chen A."/>
            <person name="Palaniappan K."/>
            <person name="Mavromatis K."/>
            <person name="Liolios K."/>
            <person name="Brettin T."/>
            <person name="Fiebig A."/>
            <person name="Rohde M."/>
            <person name="Abt B."/>
            <person name="Goker M."/>
            <person name="Detter J.C."/>
            <person name="Woyke T."/>
            <person name="Bristow J."/>
            <person name="Eisen J.A."/>
            <person name="Markowitz V."/>
            <person name="Hugenholtz P."/>
            <person name="Kyrpides N.C."/>
            <person name="Klenk H.P."/>
            <person name="Lapidus A."/>
        </authorList>
    </citation>
    <scope>NUCLEOTIDE SEQUENCE [LARGE SCALE GENOMIC DNA]</scope>
    <source>
        <strain evidence="2">DSM 44963</strain>
    </source>
</reference>
<dbReference type="STRING" id="485913.Krac_5654"/>
<dbReference type="Proteomes" id="UP000004508">
    <property type="component" value="Unassembled WGS sequence"/>
</dbReference>
<name>D6TWJ6_KTERA</name>